<evidence type="ECO:0000313" key="3">
    <source>
        <dbReference type="Proteomes" id="UP000765509"/>
    </source>
</evidence>
<evidence type="ECO:0000313" key="2">
    <source>
        <dbReference type="EMBL" id="MBW0554882.1"/>
    </source>
</evidence>
<protein>
    <submittedName>
        <fullName evidence="2">Uncharacterized protein</fullName>
    </submittedName>
</protein>
<dbReference type="Proteomes" id="UP000765509">
    <property type="component" value="Unassembled WGS sequence"/>
</dbReference>
<reference evidence="2" key="1">
    <citation type="submission" date="2021-03" db="EMBL/GenBank/DDBJ databases">
        <title>Draft genome sequence of rust myrtle Austropuccinia psidii MF-1, a brazilian biotype.</title>
        <authorList>
            <person name="Quecine M.C."/>
            <person name="Pachon D.M.R."/>
            <person name="Bonatelli M.L."/>
            <person name="Correr F.H."/>
            <person name="Franceschini L.M."/>
            <person name="Leite T.F."/>
            <person name="Margarido G.R.A."/>
            <person name="Almeida C.A."/>
            <person name="Ferrarezi J.A."/>
            <person name="Labate C.A."/>
        </authorList>
    </citation>
    <scope>NUCLEOTIDE SEQUENCE</scope>
    <source>
        <strain evidence="2">MF-1</strain>
    </source>
</reference>
<accession>A0A9Q3J3R1</accession>
<feature type="compositionally biased region" description="Low complexity" evidence="1">
    <location>
        <begin position="36"/>
        <end position="50"/>
    </location>
</feature>
<gene>
    <name evidence="2" type="ORF">O181_094597</name>
</gene>
<sequence length="159" mass="18333">MDSLKDLMNITLELDTRYHERENEKSNHQEKKSEASKSNSSDPPNSSSSSQRKKKNFQKLDKPHSSLLNKYFKFMNSEKEGRIKEGLCTYCEEEPEEIETVIKVVPSADHQYSDVFSEVKAEKLPPHYACDHHIELKGSLPPVRVMYSLSNKESDTLRA</sequence>
<dbReference type="EMBL" id="AVOT02061705">
    <property type="protein sequence ID" value="MBW0554882.1"/>
    <property type="molecule type" value="Genomic_DNA"/>
</dbReference>
<dbReference type="OrthoDB" id="2516294at2759"/>
<feature type="compositionally biased region" description="Basic and acidic residues" evidence="1">
    <location>
        <begin position="14"/>
        <end position="35"/>
    </location>
</feature>
<dbReference type="AlphaFoldDB" id="A0A9Q3J3R1"/>
<evidence type="ECO:0000256" key="1">
    <source>
        <dbReference type="SAM" id="MobiDB-lite"/>
    </source>
</evidence>
<name>A0A9Q3J3R1_9BASI</name>
<keyword evidence="3" id="KW-1185">Reference proteome</keyword>
<proteinExistence type="predicted"/>
<comment type="caution">
    <text evidence="2">The sequence shown here is derived from an EMBL/GenBank/DDBJ whole genome shotgun (WGS) entry which is preliminary data.</text>
</comment>
<feature type="region of interest" description="Disordered" evidence="1">
    <location>
        <begin position="13"/>
        <end position="63"/>
    </location>
</feature>
<organism evidence="2 3">
    <name type="scientific">Austropuccinia psidii MF-1</name>
    <dbReference type="NCBI Taxonomy" id="1389203"/>
    <lineage>
        <taxon>Eukaryota</taxon>
        <taxon>Fungi</taxon>
        <taxon>Dikarya</taxon>
        <taxon>Basidiomycota</taxon>
        <taxon>Pucciniomycotina</taxon>
        <taxon>Pucciniomycetes</taxon>
        <taxon>Pucciniales</taxon>
        <taxon>Sphaerophragmiaceae</taxon>
        <taxon>Austropuccinia</taxon>
    </lineage>
</organism>